<proteinExistence type="predicted"/>
<feature type="transmembrane region" description="Helical" evidence="1">
    <location>
        <begin position="89"/>
        <end position="120"/>
    </location>
</feature>
<keyword evidence="1" id="KW-0812">Transmembrane</keyword>
<evidence type="ECO:0000256" key="1">
    <source>
        <dbReference type="SAM" id="Phobius"/>
    </source>
</evidence>
<dbReference type="AlphaFoldDB" id="E7G892"/>
<feature type="transmembrane region" description="Helical" evidence="1">
    <location>
        <begin position="20"/>
        <end position="36"/>
    </location>
</feature>
<dbReference type="GeneID" id="78230630"/>
<dbReference type="RefSeq" id="WP_008788096.1">
    <property type="nucleotide sequence ID" value="NZ_AKCB01000002.1"/>
</dbReference>
<accession>E7G892</accession>
<keyword evidence="3" id="KW-1185">Reference proteome</keyword>
<evidence type="ECO:0000313" key="3">
    <source>
        <dbReference type="Proteomes" id="UP000003157"/>
    </source>
</evidence>
<evidence type="ECO:0000313" key="2">
    <source>
        <dbReference type="EMBL" id="EFW05709.1"/>
    </source>
</evidence>
<dbReference type="OrthoDB" id="2051205at2"/>
<keyword evidence="1" id="KW-1133">Transmembrane helix</keyword>
<protein>
    <submittedName>
        <fullName evidence="2">Uncharacterized protein</fullName>
    </submittedName>
</protein>
<dbReference type="eggNOG" id="ENOG5032AS0">
    <property type="taxonomic scope" value="Bacteria"/>
</dbReference>
<sequence length="164" mass="18804">MARKKKIDLKLKKLNRYFMITKVFLALTPLICYLYISLKASMNAMSFQEVLSQDPSITVIFLIAMLNPYIAYLVQLIQKNLIKGNIKFAIINMALLLIAQALTMNLFYFTMLLYVFYRAIQYYDIPVLKSIKSSTIKQALYNGGGSLLVMLISCISLFATIRLM</sequence>
<gene>
    <name evidence="2" type="ORF">HMPREF9488_00980</name>
</gene>
<keyword evidence="1" id="KW-0472">Membrane</keyword>
<dbReference type="EMBL" id="ADKX01000016">
    <property type="protein sequence ID" value="EFW05709.1"/>
    <property type="molecule type" value="Genomic_DNA"/>
</dbReference>
<feature type="transmembrane region" description="Helical" evidence="1">
    <location>
        <begin position="140"/>
        <end position="161"/>
    </location>
</feature>
<dbReference type="Proteomes" id="UP000003157">
    <property type="component" value="Unassembled WGS sequence"/>
</dbReference>
<reference evidence="2 3" key="1">
    <citation type="submission" date="2010-12" db="EMBL/GenBank/DDBJ databases">
        <title>The Genome Sequence of Coprobacillus sp. strain 29_1.</title>
        <authorList>
            <consortium name="The Broad Institute Genome Sequencing Platform"/>
            <person name="Earl A."/>
            <person name="Ward D."/>
            <person name="Feldgarden M."/>
            <person name="Gevers D."/>
            <person name="Daigneault M."/>
            <person name="Sibley C.D."/>
            <person name="White A."/>
            <person name="Strauss J."/>
            <person name="Allen-Vercoe E."/>
            <person name="Young S.K."/>
            <person name="Zeng Q."/>
            <person name="Gargeya S."/>
            <person name="Fitzgerald M."/>
            <person name="Haas B."/>
            <person name="Abouelleil A."/>
            <person name="Alvarado L."/>
            <person name="Arachchi H.M."/>
            <person name="Berlin A."/>
            <person name="Brown A."/>
            <person name="Chapman S.B."/>
            <person name="Chen Z."/>
            <person name="Dunbar C."/>
            <person name="Freedman E."/>
            <person name="Gearin G."/>
            <person name="Gellesch M."/>
            <person name="Goldberg J."/>
            <person name="Griggs A."/>
            <person name="Gujja S."/>
            <person name="Heilman E."/>
            <person name="Heiman D."/>
            <person name="Howarth C."/>
            <person name="Larson L."/>
            <person name="Lui A."/>
            <person name="MacDonald P.J.P."/>
            <person name="Mehta T."/>
            <person name="Montmayeur A."/>
            <person name="Murphy C."/>
            <person name="Neiman D."/>
            <person name="Pearson M."/>
            <person name="Priest M."/>
            <person name="Roberts A."/>
            <person name="Saif S."/>
            <person name="Shea T."/>
            <person name="Shenoy N."/>
            <person name="Sisk P."/>
            <person name="Stolte C."/>
            <person name="Sykes S."/>
            <person name="White J."/>
            <person name="Yandava C."/>
            <person name="Nusbaum C."/>
            <person name="Birren B."/>
        </authorList>
    </citation>
    <scope>NUCLEOTIDE SEQUENCE [LARGE SCALE GENOMIC DNA]</scope>
    <source>
        <strain evidence="2 3">29_1</strain>
    </source>
</reference>
<dbReference type="HOGENOM" id="CLU_113636_0_0_9"/>
<name>E7G892_9FIRM</name>
<feature type="transmembrane region" description="Helical" evidence="1">
    <location>
        <begin position="56"/>
        <end position="77"/>
    </location>
</feature>
<comment type="caution">
    <text evidence="2">The sequence shown here is derived from an EMBL/GenBank/DDBJ whole genome shotgun (WGS) entry which is preliminary data.</text>
</comment>
<dbReference type="STRING" id="100884.GCA_000269565_02827"/>
<organism evidence="2 3">
    <name type="scientific">Coprobacillus cateniformis</name>
    <dbReference type="NCBI Taxonomy" id="100884"/>
    <lineage>
        <taxon>Bacteria</taxon>
        <taxon>Bacillati</taxon>
        <taxon>Bacillota</taxon>
        <taxon>Erysipelotrichia</taxon>
        <taxon>Erysipelotrichales</taxon>
        <taxon>Coprobacillaceae</taxon>
        <taxon>Coprobacillus</taxon>
    </lineage>
</organism>